<reference evidence="7" key="2">
    <citation type="submission" date="2023-02" db="EMBL/GenBank/DDBJ databases">
        <authorList>
            <consortium name="DOE Joint Genome Institute"/>
            <person name="Mondo S.J."/>
            <person name="Chang Y."/>
            <person name="Wang Y."/>
            <person name="Ahrendt S."/>
            <person name="Andreopoulos W."/>
            <person name="Barry K."/>
            <person name="Beard J."/>
            <person name="Benny G.L."/>
            <person name="Blankenship S."/>
            <person name="Bonito G."/>
            <person name="Cuomo C."/>
            <person name="Desiro A."/>
            <person name="Gervers K.A."/>
            <person name="Hundley H."/>
            <person name="Kuo A."/>
            <person name="LaButti K."/>
            <person name="Lang B.F."/>
            <person name="Lipzen A."/>
            <person name="O'Donnell K."/>
            <person name="Pangilinan J."/>
            <person name="Reynolds N."/>
            <person name="Sandor L."/>
            <person name="Smith M.W."/>
            <person name="Tsang A."/>
            <person name="Grigoriev I.V."/>
            <person name="Stajich J.E."/>
            <person name="Spatafora J.W."/>
        </authorList>
    </citation>
    <scope>NUCLEOTIDE SEQUENCE</scope>
    <source>
        <strain evidence="7">RSA 2281</strain>
    </source>
</reference>
<keyword evidence="2 5" id="KW-0479">Metal-binding</keyword>
<comment type="cofactor">
    <cofactor evidence="5">
        <name>Fe(2+)</name>
        <dbReference type="ChEBI" id="CHEBI:29033"/>
    </cofactor>
    <text evidence="5">Binds 1 Fe(2+) ion per subunit.</text>
</comment>
<feature type="compositionally biased region" description="Basic and acidic residues" evidence="6">
    <location>
        <begin position="1"/>
        <end position="18"/>
    </location>
</feature>
<evidence type="ECO:0000313" key="8">
    <source>
        <dbReference type="Proteomes" id="UP001209540"/>
    </source>
</evidence>
<keyword evidence="4 5" id="KW-0408">Iron</keyword>
<sequence>MSDNKTDDPTFTVGEEHPLTSSSQEEVQEHETTATTTMEKTVDPDQEVEKKVDNNSEKKELFKLADRDDDDKRSISSKSSSSDSDDEKSEIKPAANHPLQSSQLDVNSYSNDQQWSQQESSLLDDQGQPNLIGSNTQSLSTTPTQEREIQLDSDTSHTKGFYNAGDSGEILDLKIDGQLPEWLTGEHYTIGPGTYDVRYMRKIEVDGYLQSATATFSFGHWFDALPLVNRFDLNGKRNTITYRNRLTSRRLIEKIRDHHGYAARHPAGLFKTDSNQTIFTKFLKSAPKTTKPDGEPCGARILAGIPGIDGRLFAQNHANHIQELDPFDLKPTRVLCWDEVNPAFKGYSSCPNGQYDPQTGEYINFTMEIGYQSTAYNFFSLSEREPKGKIITSVTAPTGYVHSFSLTPKYIVLVVFPLLANSAAVRYAWNESVLDSFSFYPNEPTLFYVISRDKGQHLVTYRSDACFGFNHVNAYEDGRDNINVDIVCYRDDTIAHQLTMQSLRNPAEMKPSRLAPSEVRRYVLSSIDEETISFMANNSMFPTTTSVTSRISSIWGYVRGSTPQINDVESSPAPAAAGWYSTLPVASYGKIVQPSIELPQVNPLYKMHNYKYLYGLGFSAASSIGDGTVWDAIVKADVETKSVVASWHEENCYPSEAVFIPRPVQDANDELREDDGVLVSIVMDSARATSFLLVLDASSLEVVAKAELGMLVPISFARGSYKLRS</sequence>
<evidence type="ECO:0000313" key="7">
    <source>
        <dbReference type="EMBL" id="KAI9266456.1"/>
    </source>
</evidence>
<dbReference type="InterPro" id="IPR004294">
    <property type="entry name" value="Carotenoid_Oase"/>
</dbReference>
<dbReference type="PANTHER" id="PTHR10543">
    <property type="entry name" value="BETA-CAROTENE DIOXYGENASE"/>
    <property type="match status" value="1"/>
</dbReference>
<feature type="binding site" evidence="5">
    <location>
        <position position="402"/>
    </location>
    <ligand>
        <name>Fe cation</name>
        <dbReference type="ChEBI" id="CHEBI:24875"/>
        <note>catalytic</note>
    </ligand>
</feature>
<dbReference type="GO" id="GO:0046872">
    <property type="term" value="F:metal ion binding"/>
    <property type="evidence" value="ECO:0007669"/>
    <property type="project" value="UniProtKB-KW"/>
</dbReference>
<dbReference type="GO" id="GO:0016121">
    <property type="term" value="P:carotene catabolic process"/>
    <property type="evidence" value="ECO:0007669"/>
    <property type="project" value="TreeGrafter"/>
</dbReference>
<feature type="compositionally biased region" description="Basic and acidic residues" evidence="6">
    <location>
        <begin position="40"/>
        <end position="74"/>
    </location>
</feature>
<dbReference type="GO" id="GO:0010436">
    <property type="term" value="F:carotenoid dioxygenase activity"/>
    <property type="evidence" value="ECO:0007669"/>
    <property type="project" value="TreeGrafter"/>
</dbReference>
<feature type="compositionally biased region" description="Polar residues" evidence="6">
    <location>
        <begin position="98"/>
        <end position="144"/>
    </location>
</feature>
<evidence type="ECO:0000256" key="1">
    <source>
        <dbReference type="ARBA" id="ARBA00006787"/>
    </source>
</evidence>
<evidence type="ECO:0000256" key="5">
    <source>
        <dbReference type="PIRSR" id="PIRSR604294-1"/>
    </source>
</evidence>
<reference evidence="7" key="1">
    <citation type="journal article" date="2022" name="IScience">
        <title>Evolution of zygomycete secretomes and the origins of terrestrial fungal ecologies.</title>
        <authorList>
            <person name="Chang Y."/>
            <person name="Wang Y."/>
            <person name="Mondo S."/>
            <person name="Ahrendt S."/>
            <person name="Andreopoulos W."/>
            <person name="Barry K."/>
            <person name="Beard J."/>
            <person name="Benny G.L."/>
            <person name="Blankenship S."/>
            <person name="Bonito G."/>
            <person name="Cuomo C."/>
            <person name="Desiro A."/>
            <person name="Gervers K.A."/>
            <person name="Hundley H."/>
            <person name="Kuo A."/>
            <person name="LaButti K."/>
            <person name="Lang B.F."/>
            <person name="Lipzen A."/>
            <person name="O'Donnell K."/>
            <person name="Pangilinan J."/>
            <person name="Reynolds N."/>
            <person name="Sandor L."/>
            <person name="Smith M.E."/>
            <person name="Tsang A."/>
            <person name="Grigoriev I.V."/>
            <person name="Stajich J.E."/>
            <person name="Spatafora J.W."/>
        </authorList>
    </citation>
    <scope>NUCLEOTIDE SEQUENCE</scope>
    <source>
        <strain evidence="7">RSA 2281</strain>
    </source>
</reference>
<evidence type="ECO:0000256" key="6">
    <source>
        <dbReference type="SAM" id="MobiDB-lite"/>
    </source>
</evidence>
<evidence type="ECO:0000256" key="2">
    <source>
        <dbReference type="ARBA" id="ARBA00022723"/>
    </source>
</evidence>
<comment type="caution">
    <text evidence="7">The sequence shown here is derived from an EMBL/GenBank/DDBJ whole genome shotgun (WGS) entry which is preliminary data.</text>
</comment>
<keyword evidence="8" id="KW-1185">Reference proteome</keyword>
<dbReference type="EMBL" id="JAIXMP010000010">
    <property type="protein sequence ID" value="KAI9266456.1"/>
    <property type="molecule type" value="Genomic_DNA"/>
</dbReference>
<feature type="region of interest" description="Disordered" evidence="6">
    <location>
        <begin position="1"/>
        <end position="144"/>
    </location>
</feature>
<dbReference type="Proteomes" id="UP001209540">
    <property type="component" value="Unassembled WGS sequence"/>
</dbReference>
<organism evidence="7 8">
    <name type="scientific">Phascolomyces articulosus</name>
    <dbReference type="NCBI Taxonomy" id="60185"/>
    <lineage>
        <taxon>Eukaryota</taxon>
        <taxon>Fungi</taxon>
        <taxon>Fungi incertae sedis</taxon>
        <taxon>Mucoromycota</taxon>
        <taxon>Mucoromycotina</taxon>
        <taxon>Mucoromycetes</taxon>
        <taxon>Mucorales</taxon>
        <taxon>Lichtheimiaceae</taxon>
        <taxon>Phascolomyces</taxon>
    </lineage>
</organism>
<dbReference type="AlphaFoldDB" id="A0AAD5K286"/>
<comment type="similarity">
    <text evidence="1">Belongs to the carotenoid oxygenase family.</text>
</comment>
<dbReference type="Pfam" id="PF03055">
    <property type="entry name" value="RPE65"/>
    <property type="match status" value="1"/>
</dbReference>
<gene>
    <name evidence="7" type="ORF">BDA99DRAFT_558539</name>
</gene>
<evidence type="ECO:0000256" key="3">
    <source>
        <dbReference type="ARBA" id="ARBA00023002"/>
    </source>
</evidence>
<proteinExistence type="inferred from homology"/>
<protein>
    <submittedName>
        <fullName evidence="7">Retinal pigment epithelial membrane protein-domain-containing protein</fullName>
    </submittedName>
</protein>
<accession>A0AAD5K286</accession>
<name>A0AAD5K286_9FUNG</name>
<dbReference type="PANTHER" id="PTHR10543:SF24">
    <property type="entry name" value="CAROTENOID ISOMEROOXYGENASE"/>
    <property type="match status" value="1"/>
</dbReference>
<evidence type="ECO:0000256" key="4">
    <source>
        <dbReference type="ARBA" id="ARBA00023004"/>
    </source>
</evidence>
<keyword evidence="3" id="KW-0560">Oxidoreductase</keyword>